<evidence type="ECO:0008006" key="4">
    <source>
        <dbReference type="Google" id="ProtNLM"/>
    </source>
</evidence>
<gene>
    <name evidence="2" type="ORF">CD31_04325</name>
</gene>
<dbReference type="EMBL" id="JPVR01000061">
    <property type="protein sequence ID" value="KGR88244.1"/>
    <property type="molecule type" value="Genomic_DNA"/>
</dbReference>
<feature type="transmembrane region" description="Helical" evidence="1">
    <location>
        <begin position="102"/>
        <end position="124"/>
    </location>
</feature>
<reference evidence="2 3" key="1">
    <citation type="submission" date="2014-02" db="EMBL/GenBank/DDBJ databases">
        <title>Draft genome sequence of Lysinibacillus boronitolerans NBRC 103108.</title>
        <authorList>
            <person name="Zhang F."/>
            <person name="Wang G."/>
            <person name="Zhang L."/>
        </authorList>
    </citation>
    <scope>NUCLEOTIDE SEQUENCE [LARGE SCALE GENOMIC DNA]</scope>
    <source>
        <strain evidence="2 3">NBRC 103108</strain>
    </source>
</reference>
<feature type="transmembrane region" description="Helical" evidence="1">
    <location>
        <begin position="53"/>
        <end position="73"/>
    </location>
</feature>
<keyword evidence="1" id="KW-1133">Transmembrane helix</keyword>
<proteinExistence type="predicted"/>
<sequence>MTGIFSISRMEIKKIFDTSTYVFLIILCIATIIDNVLYYHMNLNKSIELSGNIGISLFILQIYFIYLGSNMIGSEFSFGTSKMVFSSVYSRSQIIHIKSISFLFYTSLYGIFNILIGLTVQFFIGKHFSSMEILSTLFSVWIVYIVYFSSILSVGIFTISITFNRVYSLIIGYVLYIFLYSIGIQIVERDESWMKTIMENTPFFIASDGFSTLYYNINDIVYLSFFSVVIYIIGLYIIKKRDLK</sequence>
<name>A0ABR4Y377_9BACI</name>
<keyword evidence="3" id="KW-1185">Reference proteome</keyword>
<dbReference type="RefSeq" id="WP_036075940.1">
    <property type="nucleotide sequence ID" value="NZ_AVCW01000021.1"/>
</dbReference>
<dbReference type="Proteomes" id="UP000030487">
    <property type="component" value="Unassembled WGS sequence"/>
</dbReference>
<protein>
    <recommendedName>
        <fullName evidence="4">ABC transporter permease</fullName>
    </recommendedName>
</protein>
<evidence type="ECO:0000256" key="1">
    <source>
        <dbReference type="SAM" id="Phobius"/>
    </source>
</evidence>
<feature type="transmembrane region" description="Helical" evidence="1">
    <location>
        <begin position="166"/>
        <end position="187"/>
    </location>
</feature>
<comment type="caution">
    <text evidence="2">The sequence shown here is derived from an EMBL/GenBank/DDBJ whole genome shotgun (WGS) entry which is preliminary data.</text>
</comment>
<keyword evidence="1" id="KW-0472">Membrane</keyword>
<evidence type="ECO:0000313" key="3">
    <source>
        <dbReference type="Proteomes" id="UP000030487"/>
    </source>
</evidence>
<evidence type="ECO:0000313" key="2">
    <source>
        <dbReference type="EMBL" id="KGR88244.1"/>
    </source>
</evidence>
<accession>A0ABR4Y377</accession>
<feature type="transmembrane region" description="Helical" evidence="1">
    <location>
        <begin position="136"/>
        <end position="159"/>
    </location>
</feature>
<feature type="transmembrane region" description="Helical" evidence="1">
    <location>
        <begin position="21"/>
        <end position="41"/>
    </location>
</feature>
<feature type="transmembrane region" description="Helical" evidence="1">
    <location>
        <begin position="220"/>
        <end position="238"/>
    </location>
</feature>
<organism evidence="2 3">
    <name type="scientific">Lysinibacillus boronitolerans JCM 21713 = 10a = NBRC 103108</name>
    <dbReference type="NCBI Taxonomy" id="1294264"/>
    <lineage>
        <taxon>Bacteria</taxon>
        <taxon>Bacillati</taxon>
        <taxon>Bacillota</taxon>
        <taxon>Bacilli</taxon>
        <taxon>Bacillales</taxon>
        <taxon>Bacillaceae</taxon>
        <taxon>Lysinibacillus</taxon>
    </lineage>
</organism>
<keyword evidence="1" id="KW-0812">Transmembrane</keyword>